<dbReference type="GO" id="GO:0005524">
    <property type="term" value="F:ATP binding"/>
    <property type="evidence" value="ECO:0007669"/>
    <property type="project" value="UniProtKB-KW"/>
</dbReference>
<evidence type="ECO:0000259" key="18">
    <source>
        <dbReference type="PROSITE" id="PS50109"/>
    </source>
</evidence>
<accession>A0ABV7JWJ6</accession>
<keyword evidence="5 15" id="KW-0597">Phosphoprotein</keyword>
<comment type="subcellular location">
    <subcellularLocation>
        <location evidence="2">Cell membrane</location>
        <topology evidence="2">Multi-pass membrane protein</topology>
    </subcellularLocation>
</comment>
<dbReference type="Pfam" id="PF00072">
    <property type="entry name" value="Response_reg"/>
    <property type="match status" value="1"/>
</dbReference>
<dbReference type="InterPro" id="IPR036641">
    <property type="entry name" value="HPT_dom_sf"/>
</dbReference>
<dbReference type="Pfam" id="PF00512">
    <property type="entry name" value="HisKA"/>
    <property type="match status" value="1"/>
</dbReference>
<feature type="transmembrane region" description="Helical" evidence="17">
    <location>
        <begin position="6"/>
        <end position="24"/>
    </location>
</feature>
<dbReference type="InterPro" id="IPR048760">
    <property type="entry name" value="VP0354-like_sensor_dom"/>
</dbReference>
<keyword evidence="4" id="KW-1003">Cell membrane</keyword>
<evidence type="ECO:0000256" key="4">
    <source>
        <dbReference type="ARBA" id="ARBA00022475"/>
    </source>
</evidence>
<dbReference type="InterPro" id="IPR036890">
    <property type="entry name" value="HATPase_C_sf"/>
</dbReference>
<dbReference type="InterPro" id="IPR011006">
    <property type="entry name" value="CheY-like_superfamily"/>
</dbReference>
<keyword evidence="16" id="KW-0175">Coiled coil</keyword>
<dbReference type="SUPFAM" id="SSF103190">
    <property type="entry name" value="Sensory domain-like"/>
    <property type="match status" value="1"/>
</dbReference>
<dbReference type="Gene3D" id="1.10.287.130">
    <property type="match status" value="1"/>
</dbReference>
<dbReference type="Gene3D" id="3.30.565.10">
    <property type="entry name" value="Histidine kinase-like ATPase, C-terminal domain"/>
    <property type="match status" value="1"/>
</dbReference>
<feature type="coiled-coil region" evidence="16">
    <location>
        <begin position="467"/>
        <end position="501"/>
    </location>
</feature>
<evidence type="ECO:0000256" key="10">
    <source>
        <dbReference type="ARBA" id="ARBA00022840"/>
    </source>
</evidence>
<dbReference type="PROSITE" id="PS50894">
    <property type="entry name" value="HPT"/>
    <property type="match status" value="1"/>
</dbReference>
<dbReference type="SMART" id="SM00387">
    <property type="entry name" value="HATPase_c"/>
    <property type="match status" value="1"/>
</dbReference>
<dbReference type="PROSITE" id="PS50109">
    <property type="entry name" value="HIS_KIN"/>
    <property type="match status" value="1"/>
</dbReference>
<dbReference type="CDD" id="cd00082">
    <property type="entry name" value="HisKA"/>
    <property type="match status" value="1"/>
</dbReference>
<evidence type="ECO:0000256" key="3">
    <source>
        <dbReference type="ARBA" id="ARBA00012438"/>
    </source>
</evidence>
<feature type="domain" description="Response regulatory" evidence="19">
    <location>
        <begin position="886"/>
        <end position="1006"/>
    </location>
</feature>
<feature type="modified residue" description="4-aspartylphosphate" evidence="15">
    <location>
        <position position="936"/>
    </location>
</feature>
<sequence>MKKISVRAYSFAAAFIIFVVAMIADHYITASYNQSVVEDVQINLREVEALIKNEYASYRDDLFFLYSTPPISGLTRAESNNGLDPLDNATTAQWQNQLTKIFRGFMENNRSYYQLRLLDQQGNETIRVERKNGRVSAATESNLQNKGDRYYFTTTKMLGKDQLFVSNIDLNREYGRIAFPHQPTLRLALPIFSDGEFFGVLIANIDVSELLDELDLLIGEHLDVVLTDYEQYFVKHPQAELAFTRDLAPDRTFSSEYRVNPAEIGGLKRFASPGAGASALGASKDIFVAAGETGLLHVYLLVNDDYYLSQLTSRRLESMAGLGAVLVFAVFALQYLGSNNQRLSKLLVAAEEAKAAVDVAEDAVITVSNNWRINTFNQSFERMFLLEEQQVREQKFTDLLRHLGGEEVAESLELHLGTGVNGAEWHRQGNGGISKWYHCKVNKIDNSQAEAAYAIVIRDITVEKESLINVAETNRQLEEQVEQRTEELKKARDEALELSQLKTNFISTISHEMRTPLNGIVGATTLLRGEALTAKQSQLLTMAEGSVDNLKHLINDILDLSKIEAGKLELDFQNFNPEALIEGITSTMSVVASQKGLGFYIDTSELNFTLVHSDPHRLTQVVNNVLNNAIKFTSEGYVLLTSRSVVEHNNASLIIEITDTGKGIPPAQQGKLFTAFSQADETIAASYGGTGLGLSICREILSLLNGSISVESEEQAGSTFTIKVPLDLWQVREEEEPRLADCNAGLLIESEPLEGVLQHLLVCNGAEPMVYHRMLSLNEVQSCTYLFVEQNSSYYGAFTHYWQQWVAEQQSLPSLFVIAKSASDADHSLPQATVMVQPLYRSVFLSNVIDSRAKQTSLLVQTSDSRRSSDVRTDYSMAAVDISAQHILIVDDNEINRQVAEFILEPYGPTVFSAVNGADAIEQLSNNPDINLVLMDCNMPVLNGYDATRAIRGGQAGEVHRDIQIIAMTANALKGESEKCYDAGMNNYLTKPIDAGEFIEKVTDSLSLAKVDRVPNQTHEEPTQAIWQCEEALVRLDNNKALLKKLLSLFINESHEKRQTLAQAIAAEDREKVRFTAHAFKGNAADVGANALKEMLTELEYQAKTAKKAEMQSVYERIVRQLPALIAQFEQFIEES</sequence>
<evidence type="ECO:0000256" key="1">
    <source>
        <dbReference type="ARBA" id="ARBA00000085"/>
    </source>
</evidence>
<dbReference type="PRINTS" id="PR00344">
    <property type="entry name" value="BCTRLSENSOR"/>
</dbReference>
<gene>
    <name evidence="21" type="ORF">ACFOEW_10960</name>
</gene>
<dbReference type="SUPFAM" id="SSF47226">
    <property type="entry name" value="Histidine-containing phosphotransfer domain, HPT domain"/>
    <property type="match status" value="1"/>
</dbReference>
<keyword evidence="8" id="KW-0547">Nucleotide-binding</keyword>
<dbReference type="InterPro" id="IPR005467">
    <property type="entry name" value="His_kinase_dom"/>
</dbReference>
<evidence type="ECO:0000256" key="16">
    <source>
        <dbReference type="SAM" id="Coils"/>
    </source>
</evidence>
<dbReference type="Gene3D" id="3.40.50.2300">
    <property type="match status" value="1"/>
</dbReference>
<keyword evidence="10 21" id="KW-0067">ATP-binding</keyword>
<evidence type="ECO:0000259" key="19">
    <source>
        <dbReference type="PROSITE" id="PS50110"/>
    </source>
</evidence>
<dbReference type="InterPro" id="IPR008207">
    <property type="entry name" value="Sig_transdc_His_kin_Hpt_dom"/>
</dbReference>
<dbReference type="EC" id="2.7.13.3" evidence="3"/>
<dbReference type="Pfam" id="PF02518">
    <property type="entry name" value="HATPase_c"/>
    <property type="match status" value="1"/>
</dbReference>
<dbReference type="CDD" id="cd16922">
    <property type="entry name" value="HATPase_EvgS-ArcB-TorS-like"/>
    <property type="match status" value="1"/>
</dbReference>
<dbReference type="InterPro" id="IPR003594">
    <property type="entry name" value="HATPase_dom"/>
</dbReference>
<dbReference type="PROSITE" id="PS50110">
    <property type="entry name" value="RESPONSE_REGULATORY"/>
    <property type="match status" value="1"/>
</dbReference>
<evidence type="ECO:0000313" key="21">
    <source>
        <dbReference type="EMBL" id="MFC3202338.1"/>
    </source>
</evidence>
<evidence type="ECO:0000256" key="8">
    <source>
        <dbReference type="ARBA" id="ARBA00022741"/>
    </source>
</evidence>
<dbReference type="Proteomes" id="UP001595477">
    <property type="component" value="Unassembled WGS sequence"/>
</dbReference>
<reference evidence="22" key="1">
    <citation type="journal article" date="2019" name="Int. J. Syst. Evol. Microbiol.">
        <title>The Global Catalogue of Microorganisms (GCM) 10K type strain sequencing project: providing services to taxonomists for standard genome sequencing and annotation.</title>
        <authorList>
            <consortium name="The Broad Institute Genomics Platform"/>
            <consortium name="The Broad Institute Genome Sequencing Center for Infectious Disease"/>
            <person name="Wu L."/>
            <person name="Ma J."/>
        </authorList>
    </citation>
    <scope>NUCLEOTIDE SEQUENCE [LARGE SCALE GENOMIC DNA]</scope>
    <source>
        <strain evidence="22">KCTC 52449</strain>
    </source>
</reference>
<dbReference type="PANTHER" id="PTHR45339:SF1">
    <property type="entry name" value="HYBRID SIGNAL TRANSDUCTION HISTIDINE KINASE J"/>
    <property type="match status" value="1"/>
</dbReference>
<evidence type="ECO:0000256" key="2">
    <source>
        <dbReference type="ARBA" id="ARBA00004651"/>
    </source>
</evidence>
<comment type="catalytic activity">
    <reaction evidence="1">
        <text>ATP + protein L-histidine = ADP + protein N-phospho-L-histidine.</text>
        <dbReference type="EC" id="2.7.13.3"/>
    </reaction>
</comment>
<name>A0ABV7JWJ6_9ALTE</name>
<dbReference type="InterPro" id="IPR035965">
    <property type="entry name" value="PAS-like_dom_sf"/>
</dbReference>
<dbReference type="Gene3D" id="3.30.450.20">
    <property type="entry name" value="PAS domain"/>
    <property type="match status" value="2"/>
</dbReference>
<dbReference type="InterPro" id="IPR029151">
    <property type="entry name" value="Sensor-like_sf"/>
</dbReference>
<evidence type="ECO:0000256" key="17">
    <source>
        <dbReference type="SAM" id="Phobius"/>
    </source>
</evidence>
<keyword evidence="7 17" id="KW-0812">Transmembrane</keyword>
<evidence type="ECO:0000256" key="11">
    <source>
        <dbReference type="ARBA" id="ARBA00022989"/>
    </source>
</evidence>
<keyword evidence="11 17" id="KW-1133">Transmembrane helix</keyword>
<evidence type="ECO:0000256" key="15">
    <source>
        <dbReference type="PROSITE-ProRule" id="PRU00169"/>
    </source>
</evidence>
<dbReference type="Pfam" id="PF21623">
    <property type="entry name" value="HK_sensor_dom_bact"/>
    <property type="match status" value="1"/>
</dbReference>
<keyword evidence="12" id="KW-0902">Two-component regulatory system</keyword>
<comment type="caution">
    <text evidence="21">The sequence shown here is derived from an EMBL/GenBank/DDBJ whole genome shotgun (WGS) entry which is preliminary data.</text>
</comment>
<dbReference type="InterPro" id="IPR000014">
    <property type="entry name" value="PAS"/>
</dbReference>
<protein>
    <recommendedName>
        <fullName evidence="3">histidine kinase</fullName>
        <ecNumber evidence="3">2.7.13.3</ecNumber>
    </recommendedName>
</protein>
<evidence type="ECO:0000259" key="20">
    <source>
        <dbReference type="PROSITE" id="PS50894"/>
    </source>
</evidence>
<keyword evidence="13 17" id="KW-0472">Membrane</keyword>
<dbReference type="RefSeq" id="WP_123323198.1">
    <property type="nucleotide sequence ID" value="NZ_JBHRSX010000021.1"/>
</dbReference>
<dbReference type="NCBIfam" id="TIGR00229">
    <property type="entry name" value="sensory_box"/>
    <property type="match status" value="1"/>
</dbReference>
<dbReference type="EMBL" id="JBHRSX010000021">
    <property type="protein sequence ID" value="MFC3202338.1"/>
    <property type="molecule type" value="Genomic_DNA"/>
</dbReference>
<dbReference type="SMART" id="SM00448">
    <property type="entry name" value="REC"/>
    <property type="match status" value="1"/>
</dbReference>
<feature type="modified residue" description="Phosphohistidine" evidence="14">
    <location>
        <position position="1078"/>
    </location>
</feature>
<keyword evidence="22" id="KW-1185">Reference proteome</keyword>
<evidence type="ECO:0000313" key="22">
    <source>
        <dbReference type="Proteomes" id="UP001595477"/>
    </source>
</evidence>
<evidence type="ECO:0000256" key="13">
    <source>
        <dbReference type="ARBA" id="ARBA00023136"/>
    </source>
</evidence>
<feature type="domain" description="HPt" evidence="20">
    <location>
        <begin position="1039"/>
        <end position="1136"/>
    </location>
</feature>
<dbReference type="InterPro" id="IPR036097">
    <property type="entry name" value="HisK_dim/P_sf"/>
</dbReference>
<dbReference type="CDD" id="cd00130">
    <property type="entry name" value="PAS"/>
    <property type="match status" value="1"/>
</dbReference>
<dbReference type="SMART" id="SM00388">
    <property type="entry name" value="HisKA"/>
    <property type="match status" value="1"/>
</dbReference>
<dbReference type="SMART" id="SM00091">
    <property type="entry name" value="PAS"/>
    <property type="match status" value="1"/>
</dbReference>
<dbReference type="InterPro" id="IPR003661">
    <property type="entry name" value="HisK_dim/P_dom"/>
</dbReference>
<evidence type="ECO:0000256" key="7">
    <source>
        <dbReference type="ARBA" id="ARBA00022692"/>
    </source>
</evidence>
<evidence type="ECO:0000256" key="9">
    <source>
        <dbReference type="ARBA" id="ARBA00022777"/>
    </source>
</evidence>
<keyword evidence="9" id="KW-0418">Kinase</keyword>
<dbReference type="PANTHER" id="PTHR45339">
    <property type="entry name" value="HYBRID SIGNAL TRANSDUCTION HISTIDINE KINASE J"/>
    <property type="match status" value="1"/>
</dbReference>
<dbReference type="Pfam" id="PF01627">
    <property type="entry name" value="Hpt"/>
    <property type="match status" value="1"/>
</dbReference>
<dbReference type="SUPFAM" id="SSF47384">
    <property type="entry name" value="Homodimeric domain of signal transducing histidine kinase"/>
    <property type="match status" value="1"/>
</dbReference>
<proteinExistence type="predicted"/>
<dbReference type="SUPFAM" id="SSF55785">
    <property type="entry name" value="PYP-like sensor domain (PAS domain)"/>
    <property type="match status" value="1"/>
</dbReference>
<evidence type="ECO:0000256" key="14">
    <source>
        <dbReference type="PROSITE-ProRule" id="PRU00110"/>
    </source>
</evidence>
<organism evidence="21 22">
    <name type="scientific">Alteromonas oceani</name>
    <dbReference type="NCBI Taxonomy" id="2071609"/>
    <lineage>
        <taxon>Bacteria</taxon>
        <taxon>Pseudomonadati</taxon>
        <taxon>Pseudomonadota</taxon>
        <taxon>Gammaproteobacteria</taxon>
        <taxon>Alteromonadales</taxon>
        <taxon>Alteromonadaceae</taxon>
        <taxon>Alteromonas/Salinimonas group</taxon>
        <taxon>Alteromonas</taxon>
    </lineage>
</organism>
<dbReference type="InterPro" id="IPR004358">
    <property type="entry name" value="Sig_transdc_His_kin-like_C"/>
</dbReference>
<evidence type="ECO:0000256" key="12">
    <source>
        <dbReference type="ARBA" id="ARBA00023012"/>
    </source>
</evidence>
<evidence type="ECO:0000256" key="5">
    <source>
        <dbReference type="ARBA" id="ARBA00022553"/>
    </source>
</evidence>
<dbReference type="SUPFAM" id="SSF52172">
    <property type="entry name" value="CheY-like"/>
    <property type="match status" value="1"/>
</dbReference>
<evidence type="ECO:0000256" key="6">
    <source>
        <dbReference type="ARBA" id="ARBA00022679"/>
    </source>
</evidence>
<dbReference type="Gene3D" id="1.20.120.160">
    <property type="entry name" value="HPT domain"/>
    <property type="match status" value="1"/>
</dbReference>
<dbReference type="SUPFAM" id="SSF55874">
    <property type="entry name" value="ATPase domain of HSP90 chaperone/DNA topoisomerase II/histidine kinase"/>
    <property type="match status" value="1"/>
</dbReference>
<dbReference type="InterPro" id="IPR001789">
    <property type="entry name" value="Sig_transdc_resp-reg_receiver"/>
</dbReference>
<feature type="domain" description="Histidine kinase" evidence="18">
    <location>
        <begin position="508"/>
        <end position="728"/>
    </location>
</feature>
<dbReference type="CDD" id="cd17546">
    <property type="entry name" value="REC_hyHK_CKI1_RcsC-like"/>
    <property type="match status" value="1"/>
</dbReference>
<keyword evidence="6" id="KW-0808">Transferase</keyword>